<dbReference type="InterPro" id="IPR001193">
    <property type="entry name" value="MBTPS2"/>
</dbReference>
<evidence type="ECO:0000256" key="1">
    <source>
        <dbReference type="ARBA" id="ARBA00004127"/>
    </source>
</evidence>
<evidence type="ECO:0000313" key="10">
    <source>
        <dbReference type="Proteomes" id="UP001212152"/>
    </source>
</evidence>
<evidence type="ECO:0000256" key="7">
    <source>
        <dbReference type="SAM" id="SignalP"/>
    </source>
</evidence>
<keyword evidence="7" id="KW-0732">Signal</keyword>
<dbReference type="PANTHER" id="PTHR13325">
    <property type="entry name" value="PROTEASE M50 MEMBRANE-BOUND TRANSCRIPTION FACTOR SITE 2 PROTEASE"/>
    <property type="match status" value="1"/>
</dbReference>
<feature type="chain" id="PRO_5042198982" description="Endopeptidase S2P" evidence="7">
    <location>
        <begin position="25"/>
        <end position="455"/>
    </location>
</feature>
<dbReference type="InterPro" id="IPR008915">
    <property type="entry name" value="Peptidase_M50"/>
</dbReference>
<keyword evidence="2 6" id="KW-0812">Transmembrane</keyword>
<dbReference type="GO" id="GO:0012505">
    <property type="term" value="C:endomembrane system"/>
    <property type="evidence" value="ECO:0007669"/>
    <property type="project" value="UniProtKB-SubCell"/>
</dbReference>
<evidence type="ECO:0000259" key="8">
    <source>
        <dbReference type="Pfam" id="PF02163"/>
    </source>
</evidence>
<dbReference type="EMBL" id="JADGJQ010000020">
    <property type="protein sequence ID" value="KAJ3179676.1"/>
    <property type="molecule type" value="Genomic_DNA"/>
</dbReference>
<comment type="subcellular location">
    <subcellularLocation>
        <location evidence="1">Endomembrane system</location>
        <topology evidence="1">Multi-pass membrane protein</topology>
    </subcellularLocation>
</comment>
<feature type="transmembrane region" description="Helical" evidence="6">
    <location>
        <begin position="140"/>
        <end position="163"/>
    </location>
</feature>
<dbReference type="GO" id="GO:0004222">
    <property type="term" value="F:metalloendopeptidase activity"/>
    <property type="evidence" value="ECO:0007669"/>
    <property type="project" value="InterPro"/>
</dbReference>
<dbReference type="PRINTS" id="PR01000">
    <property type="entry name" value="SREBPS2PTASE"/>
</dbReference>
<dbReference type="GO" id="GO:0005737">
    <property type="term" value="C:cytoplasm"/>
    <property type="evidence" value="ECO:0007669"/>
    <property type="project" value="TreeGrafter"/>
</dbReference>
<evidence type="ECO:0000256" key="6">
    <source>
        <dbReference type="SAM" id="Phobius"/>
    </source>
</evidence>
<feature type="transmembrane region" description="Helical" evidence="6">
    <location>
        <begin position="373"/>
        <end position="391"/>
    </location>
</feature>
<keyword evidence="4 6" id="KW-0472">Membrane</keyword>
<proteinExistence type="predicted"/>
<name>A0AAD5TKZ2_9FUNG</name>
<feature type="domain" description="Peptidase M50" evidence="8">
    <location>
        <begin position="83"/>
        <end position="201"/>
    </location>
</feature>
<keyword evidence="10" id="KW-1185">Reference proteome</keyword>
<dbReference type="Proteomes" id="UP001212152">
    <property type="component" value="Unassembled WGS sequence"/>
</dbReference>
<feature type="signal peptide" evidence="7">
    <location>
        <begin position="1"/>
        <end position="24"/>
    </location>
</feature>
<keyword evidence="3 6" id="KW-1133">Transmembrane helix</keyword>
<keyword evidence="9" id="KW-0645">Protease</keyword>
<evidence type="ECO:0000256" key="2">
    <source>
        <dbReference type="ARBA" id="ARBA00022692"/>
    </source>
</evidence>
<keyword evidence="9" id="KW-0378">Hydrolase</keyword>
<reference evidence="9" key="1">
    <citation type="submission" date="2020-05" db="EMBL/GenBank/DDBJ databases">
        <title>Phylogenomic resolution of chytrid fungi.</title>
        <authorList>
            <person name="Stajich J.E."/>
            <person name="Amses K."/>
            <person name="Simmons R."/>
            <person name="Seto K."/>
            <person name="Myers J."/>
            <person name="Bonds A."/>
            <person name="Quandt C.A."/>
            <person name="Barry K."/>
            <person name="Liu P."/>
            <person name="Grigoriev I."/>
            <person name="Longcore J.E."/>
            <person name="James T.Y."/>
        </authorList>
    </citation>
    <scope>NUCLEOTIDE SEQUENCE</scope>
    <source>
        <strain evidence="9">JEL0379</strain>
    </source>
</reference>
<accession>A0AAD5TKZ2</accession>
<feature type="transmembrane region" description="Helical" evidence="6">
    <location>
        <begin position="113"/>
        <end position="134"/>
    </location>
</feature>
<gene>
    <name evidence="9" type="primary">MBTPS2</name>
    <name evidence="9" type="ORF">HDU87_002882</name>
</gene>
<evidence type="ECO:0000256" key="5">
    <source>
        <dbReference type="ARBA" id="ARBA00032658"/>
    </source>
</evidence>
<evidence type="ECO:0000313" key="9">
    <source>
        <dbReference type="EMBL" id="KAJ3179676.1"/>
    </source>
</evidence>
<dbReference type="GO" id="GO:0016020">
    <property type="term" value="C:membrane"/>
    <property type="evidence" value="ECO:0007669"/>
    <property type="project" value="InterPro"/>
</dbReference>
<dbReference type="GO" id="GO:0031293">
    <property type="term" value="P:membrane protein intracellular domain proteolysis"/>
    <property type="evidence" value="ECO:0007669"/>
    <property type="project" value="TreeGrafter"/>
</dbReference>
<protein>
    <recommendedName>
        <fullName evidence="5">Endopeptidase S2P</fullName>
    </recommendedName>
</protein>
<organism evidence="9 10">
    <name type="scientific">Geranomyces variabilis</name>
    <dbReference type="NCBI Taxonomy" id="109894"/>
    <lineage>
        <taxon>Eukaryota</taxon>
        <taxon>Fungi</taxon>
        <taxon>Fungi incertae sedis</taxon>
        <taxon>Chytridiomycota</taxon>
        <taxon>Chytridiomycota incertae sedis</taxon>
        <taxon>Chytridiomycetes</taxon>
        <taxon>Spizellomycetales</taxon>
        <taxon>Powellomycetaceae</taxon>
        <taxon>Geranomyces</taxon>
    </lineage>
</organism>
<sequence>MAGLAAMAASIAILLGSVVGAVNGALSSGEHSAVIDSRAHDFRANSSLVLSTGGTLGRGVGGNGLVSLIPGVNIPLSQLPHYFAALLLAGVVHEFGHAIAAVIYRVPVQSSGVFLSILYPGAFVELHDPSLALLTPIHKLHIICAGVHHNLVLGILSFAILYAMPTLLSLGYKTPDNGVVILNVMDESPLVGHVARGQVVENINQKAVAGIRAWENVLWNTANDMSIAGWCIPPDVRDAYPLNCCDVTPSQPLGPPDVPTQCFRLSTLPFNATQPADPKTHTCLPMREVVEQAPRCSADTDCADDGAGGAVGYSCLVPHIGHPDIRVLRMDVDGRAVTFLGDPREVWEGLKVGSLQPRGPLVPLALPYMIERFLQFTISLTFALTIFNMVPAFHLDGYHALLALADWASPLIAGQSAHSSKARRKQAAVKAVDWAARAGLAAVMIKGIYTAIVSS</sequence>
<feature type="transmembrane region" description="Helical" evidence="6">
    <location>
        <begin position="82"/>
        <end position="106"/>
    </location>
</feature>
<evidence type="ECO:0000256" key="3">
    <source>
        <dbReference type="ARBA" id="ARBA00022989"/>
    </source>
</evidence>
<dbReference type="Pfam" id="PF02163">
    <property type="entry name" value="Peptidase_M50"/>
    <property type="match status" value="1"/>
</dbReference>
<feature type="transmembrane region" description="Helical" evidence="6">
    <location>
        <begin position="434"/>
        <end position="452"/>
    </location>
</feature>
<dbReference type="PANTHER" id="PTHR13325:SF3">
    <property type="entry name" value="MEMBRANE-BOUND TRANSCRIPTION FACTOR SITE-2 PROTEASE"/>
    <property type="match status" value="1"/>
</dbReference>
<dbReference type="GO" id="GO:1905897">
    <property type="term" value="P:regulation of response to endoplasmic reticulum stress"/>
    <property type="evidence" value="ECO:0007669"/>
    <property type="project" value="TreeGrafter"/>
</dbReference>
<comment type="caution">
    <text evidence="9">The sequence shown here is derived from an EMBL/GenBank/DDBJ whole genome shotgun (WGS) entry which is preliminary data.</text>
</comment>
<evidence type="ECO:0000256" key="4">
    <source>
        <dbReference type="ARBA" id="ARBA00023136"/>
    </source>
</evidence>
<dbReference type="AlphaFoldDB" id="A0AAD5TKZ2"/>